<dbReference type="Gene3D" id="3.40.50.300">
    <property type="entry name" value="P-loop containing nucleotide triphosphate hydrolases"/>
    <property type="match status" value="1"/>
</dbReference>
<gene>
    <name evidence="2" type="ordered locus">Runsl_1463</name>
</gene>
<dbReference type="PANTHER" id="PTHR43581:SF4">
    <property type="entry name" value="ATP_GTP PHOSPHATASE"/>
    <property type="match status" value="1"/>
</dbReference>
<dbReference type="Pfam" id="PF13175">
    <property type="entry name" value="AAA_15"/>
    <property type="match status" value="1"/>
</dbReference>
<keyword evidence="3" id="KW-1185">Reference proteome</keyword>
<dbReference type="PANTHER" id="PTHR43581">
    <property type="entry name" value="ATP/GTP PHOSPHATASE"/>
    <property type="match status" value="1"/>
</dbReference>
<feature type="domain" description="Endonuclease GajA/Old nuclease/RecF-like AAA" evidence="1">
    <location>
        <begin position="3"/>
        <end position="355"/>
    </location>
</feature>
<organism evidence="2 3">
    <name type="scientific">Runella slithyformis (strain ATCC 29530 / DSM 19594 / LMG 11500 / NCIMB 11436 / LSU 4)</name>
    <dbReference type="NCBI Taxonomy" id="761193"/>
    <lineage>
        <taxon>Bacteria</taxon>
        <taxon>Pseudomonadati</taxon>
        <taxon>Bacteroidota</taxon>
        <taxon>Cytophagia</taxon>
        <taxon>Cytophagales</taxon>
        <taxon>Spirosomataceae</taxon>
        <taxon>Runella</taxon>
    </lineage>
</organism>
<dbReference type="KEGG" id="rsi:Runsl_1463"/>
<dbReference type="Proteomes" id="UP000000493">
    <property type="component" value="Chromosome"/>
</dbReference>
<accession>A0A7U4E528</accession>
<dbReference type="InterPro" id="IPR041685">
    <property type="entry name" value="AAA_GajA/Old/RecF-like"/>
</dbReference>
<dbReference type="AlphaFoldDB" id="A0A7U4E528"/>
<reference evidence="2 3" key="2">
    <citation type="journal article" date="2012" name="Stand. Genomic Sci.">
        <title>Complete genome sequence of the aquatic bacterium Runella slithyformis type strain (LSU 4(T)).</title>
        <authorList>
            <person name="Copeland A."/>
            <person name="Zhang X."/>
            <person name="Misra M."/>
            <person name="Lapidus A."/>
            <person name="Nolan M."/>
            <person name="Lucas S."/>
            <person name="Deshpande S."/>
            <person name="Cheng J.F."/>
            <person name="Tapia R."/>
            <person name="Goodwin L.A."/>
            <person name="Pitluck S."/>
            <person name="Liolios K."/>
            <person name="Pagani I."/>
            <person name="Ivanova N."/>
            <person name="Mikhailova N."/>
            <person name="Pati A."/>
            <person name="Chen A."/>
            <person name="Palaniappan K."/>
            <person name="Land M."/>
            <person name="Hauser L."/>
            <person name="Pan C."/>
            <person name="Jeffries C.D."/>
            <person name="Detter J.C."/>
            <person name="Brambilla E.M."/>
            <person name="Rohde M."/>
            <person name="Djao O.D."/>
            <person name="Goker M."/>
            <person name="Sikorski J."/>
            <person name="Tindall B.J."/>
            <person name="Woyke T."/>
            <person name="Bristow J."/>
            <person name="Eisen J.A."/>
            <person name="Markowitz V."/>
            <person name="Hugenholtz P."/>
            <person name="Kyrpides N.C."/>
            <person name="Klenk H.P."/>
            <person name="Mavromatis K."/>
        </authorList>
    </citation>
    <scope>NUCLEOTIDE SEQUENCE [LARGE SCALE GENOMIC DNA]</scope>
    <source>
        <strain evidence="3">ATCC 29530 / DSM 19594 / LMG 11500 / NCIMB 11436 / LSU 4</strain>
    </source>
</reference>
<name>A0A7U4E528_RUNSL</name>
<sequence>MFDFSKDLIILCGPNNTGKTYAAYSIYGIYSLAQNNRRRKPIKGRTLQTFEEDGSISLNIEDFFNEVKKQFIKEYEDSFIKFLPSLFAADDSFFKDSQISIQIEDKDIINDIYTKGFKNQIKLGSNLTIQLEKAPESLICEIITIQEGPQHSVFKSLGAELVYDTLIELFSQSIFNHVYITPAERSAINIFSRELSVRRNAIIDELLELREKKSEIDPLKKVQRYPLPIRDSLAIAEDLGNLQKEKSDFEFLANRLEEYVLKGKIKVSKEGDLQFTPNKGKVKNLNIHLTASIVKSLSNLVFYFRHLAKKGDFIIIDEPELNLHPDNQRIIARFLGEIVNNGFKVMISTHSDYIIRELNNMIMLHSGGDKAKELISKYEYKDYQLLDYNRVGSYLFKTNKNVSLEMSETGFEVSTIDEEINKLNRTSEDIYFSLFD</sequence>
<evidence type="ECO:0000259" key="1">
    <source>
        <dbReference type="Pfam" id="PF13175"/>
    </source>
</evidence>
<dbReference type="SUPFAM" id="SSF52540">
    <property type="entry name" value="P-loop containing nucleoside triphosphate hydrolases"/>
    <property type="match status" value="1"/>
</dbReference>
<evidence type="ECO:0000313" key="3">
    <source>
        <dbReference type="Proteomes" id="UP000000493"/>
    </source>
</evidence>
<reference evidence="3" key="1">
    <citation type="submission" date="2011-06" db="EMBL/GenBank/DDBJ databases">
        <title>The complete genome of chromosome of Runella slithyformis DSM 19594.</title>
        <authorList>
            <consortium name="US DOE Joint Genome Institute (JGI-PGF)"/>
            <person name="Lucas S."/>
            <person name="Han J."/>
            <person name="Lapidus A."/>
            <person name="Bruce D."/>
            <person name="Goodwin L."/>
            <person name="Pitluck S."/>
            <person name="Peters L."/>
            <person name="Kyrpides N."/>
            <person name="Mavromatis K."/>
            <person name="Ivanova N."/>
            <person name="Ovchinnikova G."/>
            <person name="Zhang X."/>
            <person name="Misra M."/>
            <person name="Detter J.C."/>
            <person name="Tapia R."/>
            <person name="Han C."/>
            <person name="Land M."/>
            <person name="Hauser L."/>
            <person name="Markowitz V."/>
            <person name="Cheng J.-F."/>
            <person name="Hugenholtz P."/>
            <person name="Woyke T."/>
            <person name="Wu D."/>
            <person name="Tindall B."/>
            <person name="Faehrich R."/>
            <person name="Brambilla E."/>
            <person name="Klenk H.-P."/>
            <person name="Eisen J.A."/>
        </authorList>
    </citation>
    <scope>NUCLEOTIDE SEQUENCE [LARGE SCALE GENOMIC DNA]</scope>
    <source>
        <strain evidence="3">ATCC 29530 / DSM 19594 / LMG 11500 / NCIMB 11436 / LSU 4</strain>
    </source>
</reference>
<protein>
    <recommendedName>
        <fullName evidence="1">Endonuclease GajA/Old nuclease/RecF-like AAA domain-containing protein</fullName>
    </recommendedName>
</protein>
<dbReference type="InterPro" id="IPR051396">
    <property type="entry name" value="Bact_Antivir_Def_Nuclease"/>
</dbReference>
<dbReference type="EMBL" id="CP002859">
    <property type="protein sequence ID" value="AEI47889.1"/>
    <property type="molecule type" value="Genomic_DNA"/>
</dbReference>
<dbReference type="CDD" id="cd00267">
    <property type="entry name" value="ABC_ATPase"/>
    <property type="match status" value="1"/>
</dbReference>
<dbReference type="InterPro" id="IPR027417">
    <property type="entry name" value="P-loop_NTPase"/>
</dbReference>
<evidence type="ECO:0000313" key="2">
    <source>
        <dbReference type="EMBL" id="AEI47889.1"/>
    </source>
</evidence>
<proteinExistence type="predicted"/>